<keyword evidence="3" id="KW-1003">Cell membrane</keyword>
<keyword evidence="5 7" id="KW-1133">Transmembrane helix</keyword>
<dbReference type="InterPro" id="IPR004776">
    <property type="entry name" value="Mem_transp_PIN-like"/>
</dbReference>
<evidence type="ECO:0000256" key="7">
    <source>
        <dbReference type="SAM" id="Phobius"/>
    </source>
</evidence>
<evidence type="ECO:0000313" key="9">
    <source>
        <dbReference type="Proteomes" id="UP000553766"/>
    </source>
</evidence>
<accession>A0A840WXK2</accession>
<evidence type="ECO:0000313" key="8">
    <source>
        <dbReference type="EMBL" id="MBB5514406.1"/>
    </source>
</evidence>
<evidence type="ECO:0000256" key="2">
    <source>
        <dbReference type="ARBA" id="ARBA00022448"/>
    </source>
</evidence>
<keyword evidence="4 7" id="KW-0812">Transmembrane</keyword>
<dbReference type="EMBL" id="JACIJS010000001">
    <property type="protein sequence ID" value="MBB5514406.1"/>
    <property type="molecule type" value="Genomic_DNA"/>
</dbReference>
<evidence type="ECO:0000256" key="1">
    <source>
        <dbReference type="ARBA" id="ARBA00004141"/>
    </source>
</evidence>
<feature type="transmembrane region" description="Helical" evidence="7">
    <location>
        <begin position="181"/>
        <end position="199"/>
    </location>
</feature>
<dbReference type="GO" id="GO:0055085">
    <property type="term" value="P:transmembrane transport"/>
    <property type="evidence" value="ECO:0007669"/>
    <property type="project" value="InterPro"/>
</dbReference>
<dbReference type="AlphaFoldDB" id="A0A840WXK2"/>
<feature type="transmembrane region" description="Helical" evidence="7">
    <location>
        <begin position="92"/>
        <end position="113"/>
    </location>
</feature>
<feature type="transmembrane region" description="Helical" evidence="7">
    <location>
        <begin position="63"/>
        <end position="85"/>
    </location>
</feature>
<dbReference type="Proteomes" id="UP000553766">
    <property type="component" value="Unassembled WGS sequence"/>
</dbReference>
<dbReference type="Pfam" id="PF03547">
    <property type="entry name" value="Mem_trans"/>
    <property type="match status" value="2"/>
</dbReference>
<feature type="transmembrane region" description="Helical" evidence="7">
    <location>
        <begin position="237"/>
        <end position="257"/>
    </location>
</feature>
<feature type="transmembrane region" description="Helical" evidence="7">
    <location>
        <begin position="153"/>
        <end position="175"/>
    </location>
</feature>
<organism evidence="8 9">
    <name type="scientific">Rubricella aquisinus</name>
    <dbReference type="NCBI Taxonomy" id="2028108"/>
    <lineage>
        <taxon>Bacteria</taxon>
        <taxon>Pseudomonadati</taxon>
        <taxon>Pseudomonadota</taxon>
        <taxon>Alphaproteobacteria</taxon>
        <taxon>Rhodobacterales</taxon>
        <taxon>Paracoccaceae</taxon>
        <taxon>Rubricella</taxon>
    </lineage>
</organism>
<feature type="transmembrane region" description="Helical" evidence="7">
    <location>
        <begin position="32"/>
        <end position="51"/>
    </location>
</feature>
<comment type="subcellular location">
    <subcellularLocation>
        <location evidence="1">Membrane</location>
        <topology evidence="1">Multi-pass membrane protein</topology>
    </subcellularLocation>
</comment>
<dbReference type="GO" id="GO:0016020">
    <property type="term" value="C:membrane"/>
    <property type="evidence" value="ECO:0007669"/>
    <property type="project" value="UniProtKB-SubCell"/>
</dbReference>
<name>A0A840WXK2_9RHOB</name>
<feature type="transmembrane region" description="Helical" evidence="7">
    <location>
        <begin position="269"/>
        <end position="289"/>
    </location>
</feature>
<feature type="transmembrane region" description="Helical" evidence="7">
    <location>
        <begin position="6"/>
        <end position="25"/>
    </location>
</feature>
<keyword evidence="9" id="KW-1185">Reference proteome</keyword>
<evidence type="ECO:0000256" key="4">
    <source>
        <dbReference type="ARBA" id="ARBA00022692"/>
    </source>
</evidence>
<reference evidence="8 9" key="1">
    <citation type="submission" date="2020-08" db="EMBL/GenBank/DDBJ databases">
        <title>Genomic Encyclopedia of Type Strains, Phase IV (KMG-IV): sequencing the most valuable type-strain genomes for metagenomic binning, comparative biology and taxonomic classification.</title>
        <authorList>
            <person name="Goeker M."/>
        </authorList>
    </citation>
    <scope>NUCLEOTIDE SEQUENCE [LARGE SCALE GENOMIC DNA]</scope>
    <source>
        <strain evidence="8 9">DSM 103377</strain>
    </source>
</reference>
<sequence length="290" mass="30674">MLQVLQITAPVFILASIGYGWVKIGWDFNLQFVTRIAMTMSIPCLIFMSLMRAEIEPSALQALVYASLAAYAGVAVVMAVIVAVTRLDLRTYLAPLIFGNTGNIGLPVALFAYGQDGLALAVVVFAIMAILSFTIGIWMVAGAGSPLTMLKEPMVHATWAGGLFLYMGWSVPIWVGNTLDLIGQMGIPLMLITLGVAIARLKPGSMGRAVVLSVVKYGVCIAVPAYAAIYFGLSPMATGVLVLQVAMPVAVTSYMLAAKYEAKSEDVAGMVVVSTLLAIFAIPAILSFVV</sequence>
<keyword evidence="2" id="KW-0813">Transport</keyword>
<evidence type="ECO:0008006" key="10">
    <source>
        <dbReference type="Google" id="ProtNLM"/>
    </source>
</evidence>
<feature type="transmembrane region" description="Helical" evidence="7">
    <location>
        <begin position="211"/>
        <end position="231"/>
    </location>
</feature>
<dbReference type="PANTHER" id="PTHR36838">
    <property type="entry name" value="AUXIN EFFLUX CARRIER FAMILY PROTEIN"/>
    <property type="match status" value="1"/>
</dbReference>
<evidence type="ECO:0000256" key="6">
    <source>
        <dbReference type="ARBA" id="ARBA00023136"/>
    </source>
</evidence>
<keyword evidence="6 7" id="KW-0472">Membrane</keyword>
<evidence type="ECO:0000256" key="3">
    <source>
        <dbReference type="ARBA" id="ARBA00022475"/>
    </source>
</evidence>
<protein>
    <recommendedName>
        <fullName evidence="10">AEC family transporter</fullName>
    </recommendedName>
</protein>
<evidence type="ECO:0000256" key="5">
    <source>
        <dbReference type="ARBA" id="ARBA00022989"/>
    </source>
</evidence>
<dbReference type="PANTHER" id="PTHR36838:SF1">
    <property type="entry name" value="SLR1864 PROTEIN"/>
    <property type="match status" value="1"/>
</dbReference>
<gene>
    <name evidence="8" type="ORF">FHS89_000404</name>
</gene>
<feature type="transmembrane region" description="Helical" evidence="7">
    <location>
        <begin position="119"/>
        <end position="141"/>
    </location>
</feature>
<comment type="caution">
    <text evidence="8">The sequence shown here is derived from an EMBL/GenBank/DDBJ whole genome shotgun (WGS) entry which is preliminary data.</text>
</comment>
<proteinExistence type="predicted"/>